<keyword evidence="5" id="KW-0256">Endoplasmic reticulum</keyword>
<evidence type="ECO:0000256" key="7">
    <source>
        <dbReference type="ARBA" id="ARBA00023136"/>
    </source>
</evidence>
<evidence type="ECO:0000256" key="6">
    <source>
        <dbReference type="ARBA" id="ARBA00022989"/>
    </source>
</evidence>
<dbReference type="Proteomes" id="UP000007875">
    <property type="component" value="Unassembled WGS sequence"/>
</dbReference>
<evidence type="ECO:0000313" key="12">
    <source>
        <dbReference type="Ensembl" id="ENSCSAVP00000010936.1"/>
    </source>
</evidence>
<organism evidence="12 13">
    <name type="scientific">Ciona savignyi</name>
    <name type="common">Pacific transparent sea squirt</name>
    <dbReference type="NCBI Taxonomy" id="51511"/>
    <lineage>
        <taxon>Eukaryota</taxon>
        <taxon>Metazoa</taxon>
        <taxon>Chordata</taxon>
        <taxon>Tunicata</taxon>
        <taxon>Ascidiacea</taxon>
        <taxon>Phlebobranchia</taxon>
        <taxon>Cionidae</taxon>
        <taxon>Ciona</taxon>
    </lineage>
</organism>
<feature type="transmembrane region" description="Helical" evidence="11">
    <location>
        <begin position="64"/>
        <end position="88"/>
    </location>
</feature>
<evidence type="ECO:0000256" key="3">
    <source>
        <dbReference type="ARBA" id="ARBA00022475"/>
    </source>
</evidence>
<reference evidence="12" key="2">
    <citation type="submission" date="2025-08" db="UniProtKB">
        <authorList>
            <consortium name="Ensembl"/>
        </authorList>
    </citation>
    <scope>IDENTIFICATION</scope>
</reference>
<dbReference type="GO" id="GO:0005789">
    <property type="term" value="C:endoplasmic reticulum membrane"/>
    <property type="evidence" value="ECO:0007669"/>
    <property type="project" value="UniProtKB-SubCell"/>
</dbReference>
<evidence type="ECO:0000256" key="5">
    <source>
        <dbReference type="ARBA" id="ARBA00022824"/>
    </source>
</evidence>
<evidence type="ECO:0000256" key="10">
    <source>
        <dbReference type="ARBA" id="ARBA00034899"/>
    </source>
</evidence>
<dbReference type="eggNOG" id="KOG3236">
    <property type="taxonomic scope" value="Eukaryota"/>
</dbReference>
<dbReference type="Ensembl" id="ENSCSAVT00000011067.1">
    <property type="protein sequence ID" value="ENSCSAVP00000010936.1"/>
    <property type="gene ID" value="ENSCSAVG00000006407.1"/>
</dbReference>
<keyword evidence="7 11" id="KW-0472">Membrane</keyword>
<evidence type="ECO:0000256" key="8">
    <source>
        <dbReference type="ARBA" id="ARBA00034739"/>
    </source>
</evidence>
<keyword evidence="13" id="KW-1185">Reference proteome</keyword>
<dbReference type="GeneTree" id="ENSGT00390000013276"/>
<dbReference type="PANTHER" id="PTHR12869">
    <property type="entry name" value="SMALL SEVEN TRANSMEMBRANE DOMAIN-CONTAINING PROTEIN"/>
    <property type="match status" value="1"/>
</dbReference>
<dbReference type="GO" id="GO:0005886">
    <property type="term" value="C:plasma membrane"/>
    <property type="evidence" value="ECO:0007669"/>
    <property type="project" value="UniProtKB-SubCell"/>
</dbReference>
<evidence type="ECO:0000256" key="2">
    <source>
        <dbReference type="ARBA" id="ARBA00004651"/>
    </source>
</evidence>
<keyword evidence="4 11" id="KW-0812">Transmembrane</keyword>
<evidence type="ECO:0000256" key="9">
    <source>
        <dbReference type="ARBA" id="ARBA00034846"/>
    </source>
</evidence>
<feature type="transmembrane region" description="Helical" evidence="11">
    <location>
        <begin position="108"/>
        <end position="124"/>
    </location>
</feature>
<dbReference type="Pfam" id="PF09767">
    <property type="entry name" value="DUF2053"/>
    <property type="match status" value="2"/>
</dbReference>
<reference evidence="13" key="1">
    <citation type="submission" date="2003-08" db="EMBL/GenBank/DDBJ databases">
        <authorList>
            <person name="Birren B."/>
            <person name="Nusbaum C."/>
            <person name="Abebe A."/>
            <person name="Abouelleil A."/>
            <person name="Adekoya E."/>
            <person name="Ait-zahra M."/>
            <person name="Allen N."/>
            <person name="Allen T."/>
            <person name="An P."/>
            <person name="Anderson M."/>
            <person name="Anderson S."/>
            <person name="Arachchi H."/>
            <person name="Armbruster J."/>
            <person name="Bachantsang P."/>
            <person name="Baldwin J."/>
            <person name="Barry A."/>
            <person name="Bayul T."/>
            <person name="Blitshsteyn B."/>
            <person name="Bloom T."/>
            <person name="Blye J."/>
            <person name="Boguslavskiy L."/>
            <person name="Borowsky M."/>
            <person name="Boukhgalter B."/>
            <person name="Brunache A."/>
            <person name="Butler J."/>
            <person name="Calixte N."/>
            <person name="Calvo S."/>
            <person name="Camarata J."/>
            <person name="Campo K."/>
            <person name="Chang J."/>
            <person name="Cheshatsang Y."/>
            <person name="Citroen M."/>
            <person name="Collymore A."/>
            <person name="Considine T."/>
            <person name="Cook A."/>
            <person name="Cooke P."/>
            <person name="Corum B."/>
            <person name="Cuomo C."/>
            <person name="David R."/>
            <person name="Dawoe T."/>
            <person name="Degray S."/>
            <person name="Dodge S."/>
            <person name="Dooley K."/>
            <person name="Dorje P."/>
            <person name="Dorjee K."/>
            <person name="Dorris L."/>
            <person name="Duffey N."/>
            <person name="Dupes A."/>
            <person name="Elkins T."/>
            <person name="Engels R."/>
            <person name="Erickson J."/>
            <person name="Farina A."/>
            <person name="Faro S."/>
            <person name="Ferreira P."/>
            <person name="Fischer H."/>
            <person name="Fitzgerald M."/>
            <person name="Foley K."/>
            <person name="Gage D."/>
            <person name="Galagan J."/>
            <person name="Gearin G."/>
            <person name="Gnerre S."/>
            <person name="Gnirke A."/>
            <person name="Goyette A."/>
            <person name="Graham J."/>
            <person name="Grandbois E."/>
            <person name="Gyaltsen K."/>
            <person name="Hafez N."/>
            <person name="Hagopian D."/>
            <person name="Hagos B."/>
            <person name="Hall J."/>
            <person name="Hatcher B."/>
            <person name="Heller A."/>
            <person name="Higgins H."/>
            <person name="Honan T."/>
            <person name="Horn A."/>
            <person name="Houde N."/>
            <person name="Hughes L."/>
            <person name="Hulme W."/>
            <person name="Husby E."/>
            <person name="Iliev I."/>
            <person name="Jaffe D."/>
            <person name="Jones C."/>
            <person name="Kamal M."/>
            <person name="Kamat A."/>
            <person name="Kamvysselis M."/>
            <person name="Karlsson E."/>
            <person name="Kells C."/>
            <person name="Kieu A."/>
            <person name="Kisner P."/>
            <person name="Kodira C."/>
            <person name="Kulbokas E."/>
            <person name="Labutti K."/>
            <person name="Lama D."/>
            <person name="Landers T."/>
            <person name="Leger J."/>
            <person name="Levine S."/>
            <person name="Lewis D."/>
            <person name="Lewis T."/>
            <person name="Lindblad-toh K."/>
            <person name="Liu X."/>
            <person name="Lokyitsang T."/>
            <person name="Lokyitsang Y."/>
            <person name="Lucien O."/>
            <person name="Lui A."/>
            <person name="Ma L.J."/>
            <person name="Mabbitt R."/>
            <person name="Macdonald J."/>
            <person name="Maclean C."/>
            <person name="Major J."/>
            <person name="Manning J."/>
            <person name="Marabella R."/>
            <person name="Maru K."/>
            <person name="Matthews C."/>
            <person name="Mauceli E."/>
            <person name="Mccarthy M."/>
            <person name="Mcdonough S."/>
            <person name="Mcghee T."/>
            <person name="Meldrim J."/>
            <person name="Meneus L."/>
            <person name="Mesirov J."/>
            <person name="Mihalev A."/>
            <person name="Mihova T."/>
            <person name="Mikkelsen T."/>
            <person name="Mlenga V."/>
            <person name="Moru K."/>
            <person name="Mozes J."/>
            <person name="Mulrain L."/>
            <person name="Munson G."/>
            <person name="Naylor J."/>
            <person name="Newes C."/>
            <person name="Nguyen C."/>
            <person name="Nguyen N."/>
            <person name="Nguyen T."/>
            <person name="Nicol R."/>
            <person name="Nielsen C."/>
            <person name="Nizzari M."/>
            <person name="Norbu C."/>
            <person name="Norbu N."/>
            <person name="O'donnell P."/>
            <person name="Okoawo O."/>
            <person name="O'leary S."/>
            <person name="Omotosho B."/>
            <person name="O'neill K."/>
            <person name="Osman S."/>
            <person name="Parker S."/>
            <person name="Perrin D."/>
            <person name="Phunkhang P."/>
            <person name="Piqani B."/>
            <person name="Purcell S."/>
            <person name="Rachupka T."/>
            <person name="Ramasamy U."/>
            <person name="Rameau R."/>
            <person name="Ray V."/>
            <person name="Raymond C."/>
            <person name="Retta R."/>
            <person name="Richardson S."/>
            <person name="Rise C."/>
            <person name="Rodriguez J."/>
            <person name="Rogers J."/>
            <person name="Rogov P."/>
            <person name="Rutman M."/>
            <person name="Schupbach R."/>
            <person name="Seaman C."/>
            <person name="Settipalli S."/>
            <person name="Sharpe T."/>
            <person name="Sheridan J."/>
            <person name="Sherpa N."/>
            <person name="Shi J."/>
            <person name="Smirnov S."/>
            <person name="Smith C."/>
            <person name="Sougnez C."/>
            <person name="Spencer B."/>
            <person name="Stalker J."/>
            <person name="Stange-thomann N."/>
            <person name="Stavropoulos S."/>
            <person name="Stetson K."/>
            <person name="Stone C."/>
            <person name="Stone S."/>
            <person name="Stubbs M."/>
            <person name="Talamas J."/>
            <person name="Tchuinga P."/>
            <person name="Tenzing P."/>
            <person name="Tesfaye S."/>
            <person name="Theodore J."/>
            <person name="Thoulutsang Y."/>
            <person name="Topham K."/>
            <person name="Towey S."/>
            <person name="Tsamla T."/>
            <person name="Tsomo N."/>
            <person name="Vallee D."/>
            <person name="Vassiliev H."/>
            <person name="Venkataraman V."/>
            <person name="Vinson J."/>
            <person name="Vo A."/>
            <person name="Wade C."/>
            <person name="Wang S."/>
            <person name="Wangchuk T."/>
            <person name="Wangdi T."/>
            <person name="Whittaker C."/>
            <person name="Wilkinson J."/>
            <person name="Wu Y."/>
            <person name="Wyman D."/>
            <person name="Yadav S."/>
            <person name="Yang S."/>
            <person name="Yang X."/>
            <person name="Yeager S."/>
            <person name="Yee E."/>
            <person name="Young G."/>
            <person name="Zainoun J."/>
            <person name="Zembeck L."/>
            <person name="Zimmer A."/>
            <person name="Zody M."/>
            <person name="Lander E."/>
        </authorList>
    </citation>
    <scope>NUCLEOTIDE SEQUENCE [LARGE SCALE GENOMIC DNA]</scope>
</reference>
<evidence type="ECO:0000256" key="4">
    <source>
        <dbReference type="ARBA" id="ARBA00022692"/>
    </source>
</evidence>
<feature type="transmembrane region" description="Helical" evidence="11">
    <location>
        <begin position="35"/>
        <end position="57"/>
    </location>
</feature>
<dbReference type="InParanoid" id="H2Z024"/>
<dbReference type="HOGENOM" id="CLU_086813_0_0_1"/>
<proteinExistence type="inferred from homology"/>
<accession>H2Z024</accession>
<protein>
    <recommendedName>
        <fullName evidence="9">BOS complex subunit TMEM147</fullName>
    </recommendedName>
    <alternativeName>
        <fullName evidence="10">Transmembrane protein 147</fullName>
    </alternativeName>
</protein>
<evidence type="ECO:0000313" key="13">
    <source>
        <dbReference type="Proteomes" id="UP000007875"/>
    </source>
</evidence>
<sequence length="190" mass="21273">MTFVHFINCVALAYAPYVVTYKTSILSEYNTMMNVGFAGLIYVFTQLVKMLTLATFFPSLEQSTAVLIAGVGWAGAQVLFSYFLSFWVGARGLEFDWKYIQMALDSNITLIHVLATASLVWVWTRKDLNRSLLPVVTSLLVLSVFRTVAVEFFVNVYSLHGWSFLMLKTVVTLAIAAVSMQLYAGFIEST</sequence>
<evidence type="ECO:0000256" key="11">
    <source>
        <dbReference type="SAM" id="Phobius"/>
    </source>
</evidence>
<evidence type="ECO:0000256" key="1">
    <source>
        <dbReference type="ARBA" id="ARBA00004477"/>
    </source>
</evidence>
<comment type="similarity">
    <text evidence="8">Belongs to the TMEM147 family.</text>
</comment>
<feature type="transmembrane region" description="Helical" evidence="11">
    <location>
        <begin position="131"/>
        <end position="153"/>
    </location>
</feature>
<feature type="transmembrane region" description="Helical" evidence="11">
    <location>
        <begin position="165"/>
        <end position="186"/>
    </location>
</feature>
<dbReference type="FunCoup" id="H2Z024">
    <property type="interactions" value="513"/>
</dbReference>
<keyword evidence="3" id="KW-1003">Cell membrane</keyword>
<dbReference type="AlphaFoldDB" id="H2Z024"/>
<keyword evidence="6 11" id="KW-1133">Transmembrane helix</keyword>
<dbReference type="InterPro" id="IPR019164">
    <property type="entry name" value="TMEM147"/>
</dbReference>
<dbReference type="STRING" id="51511.ENSCSAVP00000010936"/>
<reference evidence="12" key="3">
    <citation type="submission" date="2025-09" db="UniProtKB">
        <authorList>
            <consortium name="Ensembl"/>
        </authorList>
    </citation>
    <scope>IDENTIFICATION</scope>
</reference>
<name>H2Z024_CIOSA</name>
<dbReference type="OMA" id="SKCVYAG"/>
<dbReference type="PANTHER" id="PTHR12869:SF0">
    <property type="entry name" value="BOS COMPLEX SUBUNIT TMEM147"/>
    <property type="match status" value="1"/>
</dbReference>
<comment type="subcellular location">
    <subcellularLocation>
        <location evidence="2">Cell membrane</location>
        <topology evidence="2">Multi-pass membrane protein</topology>
    </subcellularLocation>
    <subcellularLocation>
        <location evidence="1">Endoplasmic reticulum membrane</location>
        <topology evidence="1">Multi-pass membrane protein</topology>
    </subcellularLocation>
</comment>